<dbReference type="GO" id="GO:0005783">
    <property type="term" value="C:endoplasmic reticulum"/>
    <property type="evidence" value="ECO:0007669"/>
    <property type="project" value="TreeGrafter"/>
</dbReference>
<accession>A0AAV8UUS2</accession>
<evidence type="ECO:0000256" key="3">
    <source>
        <dbReference type="ARBA" id="ARBA00022692"/>
    </source>
</evidence>
<comment type="subcellular location">
    <subcellularLocation>
        <location evidence="1">Membrane</location>
        <topology evidence="1">Multi-pass membrane protein</topology>
    </subcellularLocation>
</comment>
<dbReference type="Proteomes" id="UP001157974">
    <property type="component" value="Unassembled WGS sequence"/>
</dbReference>
<feature type="transmembrane region" description="Helical" evidence="7">
    <location>
        <begin position="114"/>
        <end position="131"/>
    </location>
</feature>
<dbReference type="InterPro" id="IPR005344">
    <property type="entry name" value="TMEM33/Pom33"/>
</dbReference>
<feature type="transmembrane region" description="Helical" evidence="7">
    <location>
        <begin position="239"/>
        <end position="260"/>
    </location>
</feature>
<keyword evidence="3 7" id="KW-0812">Transmembrane</keyword>
<feature type="transmembrane region" description="Helical" evidence="7">
    <location>
        <begin position="137"/>
        <end position="156"/>
    </location>
</feature>
<feature type="region of interest" description="Disordered" evidence="6">
    <location>
        <begin position="55"/>
        <end position="99"/>
    </location>
</feature>
<dbReference type="AlphaFoldDB" id="A0AAV8UUS2"/>
<dbReference type="GO" id="GO:0061024">
    <property type="term" value="P:membrane organization"/>
    <property type="evidence" value="ECO:0007669"/>
    <property type="project" value="TreeGrafter"/>
</dbReference>
<evidence type="ECO:0000256" key="5">
    <source>
        <dbReference type="ARBA" id="ARBA00023136"/>
    </source>
</evidence>
<dbReference type="EMBL" id="JAMWBK010000004">
    <property type="protein sequence ID" value="KAJ8906259.1"/>
    <property type="molecule type" value="Genomic_DNA"/>
</dbReference>
<keyword evidence="9" id="KW-1185">Reference proteome</keyword>
<evidence type="ECO:0000256" key="2">
    <source>
        <dbReference type="ARBA" id="ARBA00007322"/>
    </source>
</evidence>
<dbReference type="InterPro" id="IPR051645">
    <property type="entry name" value="PER33/POM33_regulator"/>
</dbReference>
<sequence length="333" mass="37041">MASVEEEAEAQFITYDFAADEEFVEYRSRFDSTVASSGDVETTLRRRYFRQRIDANLPREPPASKGSSPTSRRHDATGASSSSPQASSLRPATSASSSGPSVFEKIVEKAQLRMVLNVGTFLLGIVAIILPDSGKRVSRALFVAMLSFTMSLLRVVGRPRLNKEYLSKVLACDDLHYLMYCTIFFESPNVQVCLMPIIIFSAVNSVRELHRWLSGNSPSILERFELGNRLQTVLRSGPALVLTVAKYEIFLSIYLIVTGFSRGARGLFMLFGYSNFLQVRYQASAYSRAAWGQLDGAIQGLLVKYLPAATPYYDRIRSSVKRFSSNGITSPEN</sequence>
<evidence type="ECO:0000256" key="6">
    <source>
        <dbReference type="SAM" id="MobiDB-lite"/>
    </source>
</evidence>
<keyword evidence="5 7" id="KW-0472">Membrane</keyword>
<name>A0AAV8UUS2_9RHOD</name>
<dbReference type="PANTHER" id="PTHR12703">
    <property type="entry name" value="TRANSMEMBRANE PROTEIN 33"/>
    <property type="match status" value="1"/>
</dbReference>
<keyword evidence="4 7" id="KW-1133">Transmembrane helix</keyword>
<proteinExistence type="inferred from homology"/>
<feature type="compositionally biased region" description="Low complexity" evidence="6">
    <location>
        <begin position="79"/>
        <end position="98"/>
    </location>
</feature>
<organism evidence="8 9">
    <name type="scientific">Rhodosorus marinus</name>
    <dbReference type="NCBI Taxonomy" id="101924"/>
    <lineage>
        <taxon>Eukaryota</taxon>
        <taxon>Rhodophyta</taxon>
        <taxon>Stylonematophyceae</taxon>
        <taxon>Stylonematales</taxon>
        <taxon>Stylonemataceae</taxon>
        <taxon>Rhodosorus</taxon>
    </lineage>
</organism>
<gene>
    <name evidence="8" type="ORF">NDN08_002752</name>
</gene>
<evidence type="ECO:0000256" key="1">
    <source>
        <dbReference type="ARBA" id="ARBA00004141"/>
    </source>
</evidence>
<evidence type="ECO:0008006" key="10">
    <source>
        <dbReference type="Google" id="ProtNLM"/>
    </source>
</evidence>
<reference evidence="8 9" key="1">
    <citation type="journal article" date="2023" name="Nat. Commun.">
        <title>Origin of minicircular mitochondrial genomes in red algae.</title>
        <authorList>
            <person name="Lee Y."/>
            <person name="Cho C.H."/>
            <person name="Lee Y.M."/>
            <person name="Park S.I."/>
            <person name="Yang J.H."/>
            <person name="West J.A."/>
            <person name="Bhattacharya D."/>
            <person name="Yoon H.S."/>
        </authorList>
    </citation>
    <scope>NUCLEOTIDE SEQUENCE [LARGE SCALE GENOMIC DNA]</scope>
    <source>
        <strain evidence="8 9">CCMP1338</strain>
        <tissue evidence="8">Whole cell</tissue>
    </source>
</reference>
<dbReference type="GO" id="GO:0016020">
    <property type="term" value="C:membrane"/>
    <property type="evidence" value="ECO:0007669"/>
    <property type="project" value="UniProtKB-SubCell"/>
</dbReference>
<evidence type="ECO:0000313" key="8">
    <source>
        <dbReference type="EMBL" id="KAJ8906259.1"/>
    </source>
</evidence>
<evidence type="ECO:0000313" key="9">
    <source>
        <dbReference type="Proteomes" id="UP001157974"/>
    </source>
</evidence>
<dbReference type="PANTHER" id="PTHR12703:SF4">
    <property type="entry name" value="TRANSMEMBRANE PROTEIN 33"/>
    <property type="match status" value="1"/>
</dbReference>
<dbReference type="Pfam" id="PF03661">
    <property type="entry name" value="TMEM33_Pom33"/>
    <property type="match status" value="1"/>
</dbReference>
<evidence type="ECO:0000256" key="7">
    <source>
        <dbReference type="SAM" id="Phobius"/>
    </source>
</evidence>
<comment type="similarity">
    <text evidence="2">Belongs to the PER33/POM33 family.</text>
</comment>
<evidence type="ECO:0000256" key="4">
    <source>
        <dbReference type="ARBA" id="ARBA00022989"/>
    </source>
</evidence>
<comment type="caution">
    <text evidence="8">The sequence shown here is derived from an EMBL/GenBank/DDBJ whole genome shotgun (WGS) entry which is preliminary data.</text>
</comment>
<dbReference type="GO" id="GO:0071786">
    <property type="term" value="P:endoplasmic reticulum tubular network organization"/>
    <property type="evidence" value="ECO:0007669"/>
    <property type="project" value="TreeGrafter"/>
</dbReference>
<protein>
    <recommendedName>
        <fullName evidence="10">Transmembrane protein 33</fullName>
    </recommendedName>
</protein>